<dbReference type="InterPro" id="IPR056764">
    <property type="entry name" value="LbH_EIF2B3/5"/>
</dbReference>
<dbReference type="InterPro" id="IPR004274">
    <property type="entry name" value="FCP1_dom"/>
</dbReference>
<dbReference type="InterPro" id="IPR023214">
    <property type="entry name" value="HAD_sf"/>
</dbReference>
<reference evidence="10" key="1">
    <citation type="journal article" date="2007" name="PLoS ONE">
        <title>The first genome sequence of an elite grapevine cultivar (Pinot noir Vitis vinifera L.): coping with a highly heterozygous genome.</title>
        <authorList>
            <person name="Velasco R."/>
            <person name="Zharkikh A."/>
            <person name="Troggio M."/>
            <person name="Cartwright D.A."/>
            <person name="Cestaro A."/>
            <person name="Pruss D."/>
            <person name="Pindo M."/>
            <person name="FitzGerald L.M."/>
            <person name="Vezzulli S."/>
            <person name="Reid J."/>
            <person name="Malacarne G."/>
            <person name="Iliev D."/>
            <person name="Coppola G."/>
            <person name="Wardell B."/>
            <person name="Micheletti D."/>
            <person name="Macalma T."/>
            <person name="Facci M."/>
            <person name="Mitchell J.T."/>
            <person name="Perazzolli M."/>
            <person name="Eldredge G."/>
            <person name="Gatto P."/>
            <person name="Oyzerski R."/>
            <person name="Moretto M."/>
            <person name="Gutin N."/>
            <person name="Stefanini M."/>
            <person name="Chen Y."/>
            <person name="Segala C."/>
            <person name="Davenport C."/>
            <person name="Dematte L."/>
            <person name="Mraz A."/>
            <person name="Battilana J."/>
            <person name="Stormo K."/>
            <person name="Costa F."/>
            <person name="Tao Q."/>
            <person name="Si-Ammour A."/>
            <person name="Harkins T."/>
            <person name="Lackey A."/>
            <person name="Perbost C."/>
            <person name="Taillon B."/>
            <person name="Stella A."/>
            <person name="Solovyev V."/>
            <person name="Fawcett J.A."/>
            <person name="Sterck L."/>
            <person name="Vandepoele K."/>
            <person name="Grando S.M."/>
            <person name="Toppo S."/>
            <person name="Moser C."/>
            <person name="Lanchbury J."/>
            <person name="Bogden R."/>
            <person name="Skolnick M."/>
            <person name="Sgaramella V."/>
            <person name="Bhatnagar S.K."/>
            <person name="Fontana P."/>
            <person name="Gutin A."/>
            <person name="Van de Peer Y."/>
            <person name="Salamini F."/>
            <person name="Viola R."/>
        </authorList>
    </citation>
    <scope>NUCLEOTIDE SEQUENCE</scope>
</reference>
<dbReference type="AlphaFoldDB" id="A5BJ62"/>
<dbReference type="SMART" id="SM00577">
    <property type="entry name" value="CPDc"/>
    <property type="match status" value="1"/>
</dbReference>
<dbReference type="SUPFAM" id="SSF52113">
    <property type="entry name" value="BRCT domain"/>
    <property type="match status" value="1"/>
</dbReference>
<dbReference type="InterPro" id="IPR011004">
    <property type="entry name" value="Trimer_LpxA-like_sf"/>
</dbReference>
<dbReference type="SUPFAM" id="SSF56784">
    <property type="entry name" value="HAD-like"/>
    <property type="match status" value="1"/>
</dbReference>
<keyword evidence="4" id="KW-0396">Initiation factor</keyword>
<evidence type="ECO:0000256" key="5">
    <source>
        <dbReference type="ARBA" id="ARBA00022917"/>
    </source>
</evidence>
<evidence type="ECO:0000256" key="2">
    <source>
        <dbReference type="ARBA" id="ARBA00007878"/>
    </source>
</evidence>
<gene>
    <name evidence="10" type="ORF">VITISV_002430</name>
</gene>
<dbReference type="Gene3D" id="2.160.10.10">
    <property type="entry name" value="Hexapeptide repeat proteins"/>
    <property type="match status" value="1"/>
</dbReference>
<dbReference type="SUPFAM" id="SSF51161">
    <property type="entry name" value="Trimeric LpxA-like enzymes"/>
    <property type="match status" value="1"/>
</dbReference>
<comment type="subunit">
    <text evidence="8">Component of the translation initiation factor 2B (eIF2B) complex which is a heterodecamer of two sets of five different subunits: alpha, beta, gamma, delta and epsilon. Subunits alpha, beta and delta comprise a regulatory subcomplex and subunits epsilon and gamma comprise a catalytic subcomplex. Within the complex, the hexameric regulatory complex resides at the center, with the two heterodimeric catalytic subcomplexes bound on opposite sides.</text>
</comment>
<organism evidence="10">
    <name type="scientific">Vitis vinifera</name>
    <name type="common">Grape</name>
    <dbReference type="NCBI Taxonomy" id="29760"/>
    <lineage>
        <taxon>Eukaryota</taxon>
        <taxon>Viridiplantae</taxon>
        <taxon>Streptophyta</taxon>
        <taxon>Embryophyta</taxon>
        <taxon>Tracheophyta</taxon>
        <taxon>Spermatophyta</taxon>
        <taxon>Magnoliopsida</taxon>
        <taxon>eudicotyledons</taxon>
        <taxon>Gunneridae</taxon>
        <taxon>Pentapetalae</taxon>
        <taxon>rosids</taxon>
        <taxon>Vitales</taxon>
        <taxon>Vitaceae</taxon>
        <taxon>Viteae</taxon>
        <taxon>Vitis</taxon>
    </lineage>
</organism>
<protein>
    <recommendedName>
        <fullName evidence="6">Translation initiation factor eIF2B subunit gamma</fullName>
    </recommendedName>
    <alternativeName>
        <fullName evidence="7">eIF2B GDP-GTP exchange factor subunit gamma</fullName>
    </alternativeName>
</protein>
<dbReference type="Gene3D" id="3.40.50.10190">
    <property type="entry name" value="BRCT domain"/>
    <property type="match status" value="1"/>
</dbReference>
<evidence type="ECO:0000256" key="7">
    <source>
        <dbReference type="ARBA" id="ARBA00044229"/>
    </source>
</evidence>
<evidence type="ECO:0000313" key="10">
    <source>
        <dbReference type="EMBL" id="CAN76945.1"/>
    </source>
</evidence>
<dbReference type="Gene3D" id="3.40.50.1000">
    <property type="entry name" value="HAD superfamily/HAD-like"/>
    <property type="match status" value="1"/>
</dbReference>
<evidence type="ECO:0000256" key="4">
    <source>
        <dbReference type="ARBA" id="ARBA00022540"/>
    </source>
</evidence>
<dbReference type="NCBIfam" id="TIGR02250">
    <property type="entry name" value="FCP1_euk"/>
    <property type="match status" value="1"/>
</dbReference>
<dbReference type="GO" id="GO:0003743">
    <property type="term" value="F:translation initiation factor activity"/>
    <property type="evidence" value="ECO:0007669"/>
    <property type="project" value="UniProtKB-KW"/>
</dbReference>
<keyword evidence="5" id="KW-0648">Protein biosynthesis</keyword>
<dbReference type="InterPro" id="IPR011947">
    <property type="entry name" value="FCP1_euk"/>
</dbReference>
<dbReference type="PROSITE" id="PS50969">
    <property type="entry name" value="FCP1"/>
    <property type="match status" value="1"/>
</dbReference>
<comment type="similarity">
    <text evidence="2">Belongs to the eIF-2B gamma/epsilon subunits family.</text>
</comment>
<name>A5BJ62_VITVI</name>
<dbReference type="GO" id="GO:0005829">
    <property type="term" value="C:cytosol"/>
    <property type="evidence" value="ECO:0007669"/>
    <property type="project" value="UniProtKB-SubCell"/>
</dbReference>
<dbReference type="SUPFAM" id="SSF53448">
    <property type="entry name" value="Nucleotide-diphospho-sugar transferases"/>
    <property type="match status" value="1"/>
</dbReference>
<sequence>MHMLTKLRPYVHTFLKEASKMFEMYIYTMGERSYALEMAKLLDPERVYFSSRVISQADCTQRHQKGLDVVLGQESAVLILDDTESVWQKHKDNLILMERYHFFASSCRQFGFNCKSLSELKSDESEPDGALATVLKVLQRIHSMFFDPELGDDFSGRDVRQVVKRVRKDVLKGCKIVFSRVFPTRFQAENHHLWRMAEQLGATCATELDPSVTHVVSTDAGTEKSRWALQEKKFLVAAVPEDVGTAGALRAIAHHLTANDILVWQQLNRRHGAAVTAMLCSVPVSGPLESGSSSGKDKTKKPGCCNIIGLDPTKQFLLYIATGYFSVDSVLHGIELGPEIERDIRVQKSILRAVGQMEIRADLMDAHLYAFKRAVLQEVLDQKDAFQSLQQDVLPYLVRSQLRSELSLNGAPHTEENGHDKVVPGINQVMLSQLLAKTSTPSFHELYAMGPNGSAPVRRTHKCCVYIASQDKYCARLNSIQAFSDINRDVIGEASHLSGYSFSAQNNIIHPSAELGSKTTVGQNCMLGEGSQLGDKCSVKRSVIGRHCRIGSNVKVVNSVVMNHVTISDGCSIQGSVICSNAQLQERVVLKDCQILDRVLMVGFDEGSLMMTLYEQDYEKEDSWRIEKFWTPCYLPRGISE</sequence>
<evidence type="ECO:0000256" key="1">
    <source>
        <dbReference type="ARBA" id="ARBA00004514"/>
    </source>
</evidence>
<evidence type="ECO:0000256" key="8">
    <source>
        <dbReference type="ARBA" id="ARBA00046432"/>
    </source>
</evidence>
<feature type="domain" description="FCP1 homology" evidence="9">
    <location>
        <begin position="1"/>
        <end position="120"/>
    </location>
</feature>
<dbReference type="ExpressionAtlas" id="A5BJ62">
    <property type="expression patterns" value="baseline"/>
</dbReference>
<dbReference type="InterPro" id="IPR001357">
    <property type="entry name" value="BRCT_dom"/>
</dbReference>
<proteinExistence type="inferred from homology"/>
<accession>A5BJ62</accession>
<dbReference type="Pfam" id="PF25084">
    <property type="entry name" value="LbH_EIF2B"/>
    <property type="match status" value="1"/>
</dbReference>
<dbReference type="EMBL" id="AM461257">
    <property type="protein sequence ID" value="CAN76945.1"/>
    <property type="molecule type" value="Genomic_DNA"/>
</dbReference>
<dbReference type="InterPro" id="IPR051960">
    <property type="entry name" value="eIF2B_gamma"/>
</dbReference>
<dbReference type="Pfam" id="PF03031">
    <property type="entry name" value="NIF"/>
    <property type="match status" value="1"/>
</dbReference>
<dbReference type="InterPro" id="IPR029044">
    <property type="entry name" value="Nucleotide-diphossugar_trans"/>
</dbReference>
<evidence type="ECO:0000259" key="9">
    <source>
        <dbReference type="PROSITE" id="PS50969"/>
    </source>
</evidence>
<dbReference type="GO" id="GO:0005634">
    <property type="term" value="C:nucleus"/>
    <property type="evidence" value="ECO:0007669"/>
    <property type="project" value="InterPro"/>
</dbReference>
<comment type="subcellular location">
    <subcellularLocation>
        <location evidence="1">Cytoplasm</location>
        <location evidence="1">Cytosol</location>
    </subcellularLocation>
</comment>
<dbReference type="GO" id="GO:0004721">
    <property type="term" value="F:phosphoprotein phosphatase activity"/>
    <property type="evidence" value="ECO:0007669"/>
    <property type="project" value="InterPro"/>
</dbReference>
<dbReference type="PANTHER" id="PTHR45989:SF1">
    <property type="entry name" value="TRANSLATION INITIATION FACTOR EIF-2B SUBUNIT GAMMA"/>
    <property type="match status" value="1"/>
</dbReference>
<dbReference type="InterPro" id="IPR036420">
    <property type="entry name" value="BRCT_dom_sf"/>
</dbReference>
<dbReference type="Pfam" id="PF00533">
    <property type="entry name" value="BRCT"/>
    <property type="match status" value="1"/>
</dbReference>
<evidence type="ECO:0000256" key="6">
    <source>
        <dbReference type="ARBA" id="ARBA00044196"/>
    </source>
</evidence>
<dbReference type="CDD" id="cd07521">
    <property type="entry name" value="HAD_FCP1-like"/>
    <property type="match status" value="1"/>
</dbReference>
<evidence type="ECO:0000256" key="3">
    <source>
        <dbReference type="ARBA" id="ARBA00022490"/>
    </source>
</evidence>
<dbReference type="InterPro" id="IPR036412">
    <property type="entry name" value="HAD-like_sf"/>
</dbReference>
<dbReference type="PANTHER" id="PTHR45989">
    <property type="entry name" value="TRANSLATION INITIATION FACTOR EIF-2B SUBUNIT GAMMA"/>
    <property type="match status" value="1"/>
</dbReference>
<dbReference type="CDD" id="cd17729">
    <property type="entry name" value="BRCT_CTDP1"/>
    <property type="match status" value="1"/>
</dbReference>
<keyword evidence="3" id="KW-0963">Cytoplasm</keyword>